<gene>
    <name evidence="9" type="ORF">EDB81DRAFT_780585</name>
</gene>
<dbReference type="SUPFAM" id="SSF52833">
    <property type="entry name" value="Thioredoxin-like"/>
    <property type="match status" value="1"/>
</dbReference>
<dbReference type="InterPro" id="IPR029759">
    <property type="entry name" value="GPX_AS"/>
</dbReference>
<dbReference type="PANTHER" id="PTHR11592:SF78">
    <property type="entry name" value="GLUTATHIONE PEROXIDASE"/>
    <property type="match status" value="1"/>
</dbReference>
<keyword evidence="3" id="KW-0049">Antioxidant</keyword>
<keyword evidence="2 7" id="KW-0575">Peroxidase</keyword>
<dbReference type="InterPro" id="IPR036249">
    <property type="entry name" value="Thioredoxin-like_sf"/>
</dbReference>
<comment type="catalytic activity">
    <reaction evidence="6">
        <text>a hydroperoxide + [thioredoxin]-dithiol = an alcohol + [thioredoxin]-disulfide + H2O</text>
        <dbReference type="Rhea" id="RHEA:62620"/>
        <dbReference type="Rhea" id="RHEA-COMP:10698"/>
        <dbReference type="Rhea" id="RHEA-COMP:10700"/>
        <dbReference type="ChEBI" id="CHEBI:15377"/>
        <dbReference type="ChEBI" id="CHEBI:29950"/>
        <dbReference type="ChEBI" id="CHEBI:30879"/>
        <dbReference type="ChEBI" id="CHEBI:35924"/>
        <dbReference type="ChEBI" id="CHEBI:50058"/>
        <dbReference type="EC" id="1.11.1.24"/>
    </reaction>
</comment>
<proteinExistence type="inferred from homology"/>
<dbReference type="CDD" id="cd00340">
    <property type="entry name" value="GSH_Peroxidase"/>
    <property type="match status" value="1"/>
</dbReference>
<dbReference type="PROSITE" id="PS00460">
    <property type="entry name" value="GLUTATHIONE_PEROXID_1"/>
    <property type="match status" value="1"/>
</dbReference>
<organism evidence="9 10">
    <name type="scientific">Dactylonectria macrodidyma</name>
    <dbReference type="NCBI Taxonomy" id="307937"/>
    <lineage>
        <taxon>Eukaryota</taxon>
        <taxon>Fungi</taxon>
        <taxon>Dikarya</taxon>
        <taxon>Ascomycota</taxon>
        <taxon>Pezizomycotina</taxon>
        <taxon>Sordariomycetes</taxon>
        <taxon>Hypocreomycetidae</taxon>
        <taxon>Hypocreales</taxon>
        <taxon>Nectriaceae</taxon>
        <taxon>Dactylonectria</taxon>
    </lineage>
</organism>
<evidence type="ECO:0000256" key="2">
    <source>
        <dbReference type="ARBA" id="ARBA00022559"/>
    </source>
</evidence>
<dbReference type="InterPro" id="IPR013766">
    <property type="entry name" value="Thioredoxin_domain"/>
</dbReference>
<keyword evidence="5" id="KW-0676">Redox-active center</keyword>
<dbReference type="InterPro" id="IPR029760">
    <property type="entry name" value="GPX_CS"/>
</dbReference>
<keyword evidence="4 7" id="KW-0560">Oxidoreductase</keyword>
<keyword evidence="10" id="KW-1185">Reference proteome</keyword>
<protein>
    <recommendedName>
        <fullName evidence="7">Glutathione peroxidase</fullName>
    </recommendedName>
</protein>
<dbReference type="Gene3D" id="3.40.30.10">
    <property type="entry name" value="Glutaredoxin"/>
    <property type="match status" value="1"/>
</dbReference>
<evidence type="ECO:0000256" key="3">
    <source>
        <dbReference type="ARBA" id="ARBA00022862"/>
    </source>
</evidence>
<name>A0A9P9JJW0_9HYPO</name>
<dbReference type="PANTHER" id="PTHR11592">
    <property type="entry name" value="GLUTATHIONE PEROXIDASE"/>
    <property type="match status" value="1"/>
</dbReference>
<dbReference type="AlphaFoldDB" id="A0A9P9JJW0"/>
<dbReference type="GO" id="GO:0034599">
    <property type="term" value="P:cellular response to oxidative stress"/>
    <property type="evidence" value="ECO:0007669"/>
    <property type="project" value="TreeGrafter"/>
</dbReference>
<evidence type="ECO:0000313" key="9">
    <source>
        <dbReference type="EMBL" id="KAH7165875.1"/>
    </source>
</evidence>
<accession>A0A9P9JJW0</accession>
<dbReference type="EMBL" id="JAGMUV010000003">
    <property type="protein sequence ID" value="KAH7165875.1"/>
    <property type="molecule type" value="Genomic_DNA"/>
</dbReference>
<evidence type="ECO:0000259" key="8">
    <source>
        <dbReference type="PROSITE" id="PS51352"/>
    </source>
</evidence>
<evidence type="ECO:0000313" key="10">
    <source>
        <dbReference type="Proteomes" id="UP000738349"/>
    </source>
</evidence>
<dbReference type="GO" id="GO:0140824">
    <property type="term" value="F:thioredoxin-dependent peroxiredoxin activity"/>
    <property type="evidence" value="ECO:0007669"/>
    <property type="project" value="UniProtKB-EC"/>
</dbReference>
<dbReference type="FunFam" id="3.40.30.10:FF:000010">
    <property type="entry name" value="Glutathione peroxidase"/>
    <property type="match status" value="1"/>
</dbReference>
<evidence type="ECO:0000256" key="5">
    <source>
        <dbReference type="ARBA" id="ARBA00023284"/>
    </source>
</evidence>
<dbReference type="PROSITE" id="PS51355">
    <property type="entry name" value="GLUTATHIONE_PEROXID_3"/>
    <property type="match status" value="1"/>
</dbReference>
<dbReference type="InterPro" id="IPR000889">
    <property type="entry name" value="Glutathione_peroxidase"/>
</dbReference>
<evidence type="ECO:0000256" key="1">
    <source>
        <dbReference type="ARBA" id="ARBA00006926"/>
    </source>
</evidence>
<comment type="caution">
    <text evidence="9">The sequence shown here is derived from an EMBL/GenBank/DDBJ whole genome shotgun (WGS) entry which is preliminary data.</text>
</comment>
<dbReference type="PRINTS" id="PR01011">
    <property type="entry name" value="GLUTPROXDASE"/>
</dbReference>
<evidence type="ECO:0000256" key="4">
    <source>
        <dbReference type="ARBA" id="ARBA00023002"/>
    </source>
</evidence>
<dbReference type="Proteomes" id="UP000738349">
    <property type="component" value="Unassembled WGS sequence"/>
</dbReference>
<dbReference type="OrthoDB" id="446890at2759"/>
<dbReference type="PROSITE" id="PS00763">
    <property type="entry name" value="GLUTATHIONE_PEROXID_2"/>
    <property type="match status" value="1"/>
</dbReference>
<dbReference type="PROSITE" id="PS51352">
    <property type="entry name" value="THIOREDOXIN_2"/>
    <property type="match status" value="1"/>
</dbReference>
<feature type="domain" description="Thioredoxin" evidence="8">
    <location>
        <begin position="99"/>
        <end position="265"/>
    </location>
</feature>
<comment type="similarity">
    <text evidence="1 7">Belongs to the glutathione peroxidase family.</text>
</comment>
<evidence type="ECO:0000256" key="7">
    <source>
        <dbReference type="RuleBase" id="RU000499"/>
    </source>
</evidence>
<dbReference type="Pfam" id="PF00255">
    <property type="entry name" value="GSHPx"/>
    <property type="match status" value="1"/>
</dbReference>
<reference evidence="9" key="1">
    <citation type="journal article" date="2021" name="Nat. Commun.">
        <title>Genetic determinants of endophytism in the Arabidopsis root mycobiome.</title>
        <authorList>
            <person name="Mesny F."/>
            <person name="Miyauchi S."/>
            <person name="Thiergart T."/>
            <person name="Pickel B."/>
            <person name="Atanasova L."/>
            <person name="Karlsson M."/>
            <person name="Huettel B."/>
            <person name="Barry K.W."/>
            <person name="Haridas S."/>
            <person name="Chen C."/>
            <person name="Bauer D."/>
            <person name="Andreopoulos W."/>
            <person name="Pangilinan J."/>
            <person name="LaButti K."/>
            <person name="Riley R."/>
            <person name="Lipzen A."/>
            <person name="Clum A."/>
            <person name="Drula E."/>
            <person name="Henrissat B."/>
            <person name="Kohler A."/>
            <person name="Grigoriev I.V."/>
            <person name="Martin F.M."/>
            <person name="Hacquard S."/>
        </authorList>
    </citation>
    <scope>NUCLEOTIDE SEQUENCE</scope>
    <source>
        <strain evidence="9">MPI-CAGE-AT-0147</strain>
    </source>
</reference>
<evidence type="ECO:0000256" key="6">
    <source>
        <dbReference type="ARBA" id="ARBA00049091"/>
    </source>
</evidence>
<sequence length="267" mass="29917">MTLVLVKRWRGCRQSPLSLSSARPSNTSFFSSSFPSPLSLPSPSSIYRLSPLLSQTCNYSSFNFYYKFYTTARFSTSSPKSSSSSLFSDTQSPAYSSKMASATSFYDFKPLDKTGKEVPLADYKGKVVLIVNTASKCGFTPQYAGLEKLYKDLKEKNPDDFVILGFPCNQFGSQEPGSDEEIQSFCQLNYGVSFPIMKKIEVNGDGTHPLYEWLKNEQAGLMGLKRIKWNFEKFLIGRDGKVKGRWASTTKPESLEKDIVAELEKKA</sequence>